<dbReference type="AlphaFoldDB" id="A0A2K8MTY1"/>
<keyword evidence="2" id="KW-1185">Reference proteome</keyword>
<evidence type="ECO:0000313" key="2">
    <source>
        <dbReference type="Proteomes" id="UP000229081"/>
    </source>
</evidence>
<geneLocation type="plasmid" evidence="1 2">
    <name>unnamed</name>
</geneLocation>
<sequence>MAGLHEHHDHARSWTGVGTARFLPTVLCDQCNTADGAAKRRLKLPENFSFSPSEIGRFVASTPHGKHQIDYDLAAEIYSALEARCRLVRHPS</sequence>
<proteinExistence type="predicted"/>
<name>A0A2K8MTY1_9SPHN</name>
<dbReference type="Proteomes" id="UP000229081">
    <property type="component" value="Plasmid unnamed"/>
</dbReference>
<reference evidence="1 2" key="1">
    <citation type="submission" date="2017-11" db="EMBL/GenBank/DDBJ databases">
        <title>Complete genome sequence of Sphingomonas sp. Strain Cra20, a psychrotolerant potential plant growth promoting rhizobacteria.</title>
        <authorList>
            <person name="Luo Y."/>
        </authorList>
    </citation>
    <scope>NUCLEOTIDE SEQUENCE [LARGE SCALE GENOMIC DNA]</scope>
    <source>
        <strain evidence="1 2">Cra20</strain>
        <plasmid evidence="1 2">unnamed</plasmid>
    </source>
</reference>
<accession>A0A2K8MTY1</accession>
<keyword evidence="1" id="KW-0614">Plasmid</keyword>
<dbReference type="KEGG" id="sphc:CVN68_22655"/>
<gene>
    <name evidence="1" type="ORF">CVN68_22655</name>
</gene>
<dbReference type="EMBL" id="CP024924">
    <property type="protein sequence ID" value="ATY34961.1"/>
    <property type="molecule type" value="Genomic_DNA"/>
</dbReference>
<organism evidence="1 2">
    <name type="scientific">Sphingomonas psychrotolerans</name>
    <dbReference type="NCBI Taxonomy" id="1327635"/>
    <lineage>
        <taxon>Bacteria</taxon>
        <taxon>Pseudomonadati</taxon>
        <taxon>Pseudomonadota</taxon>
        <taxon>Alphaproteobacteria</taxon>
        <taxon>Sphingomonadales</taxon>
        <taxon>Sphingomonadaceae</taxon>
        <taxon>Sphingomonas</taxon>
    </lineage>
</organism>
<evidence type="ECO:0000313" key="1">
    <source>
        <dbReference type="EMBL" id="ATY34961.1"/>
    </source>
</evidence>
<protein>
    <submittedName>
        <fullName evidence="1">Uncharacterized protein</fullName>
    </submittedName>
</protein>